<evidence type="ECO:0000313" key="3">
    <source>
        <dbReference type="Proteomes" id="UP001208689"/>
    </source>
</evidence>
<feature type="transmembrane region" description="Helical" evidence="1">
    <location>
        <begin position="111"/>
        <end position="135"/>
    </location>
</feature>
<reference evidence="2" key="1">
    <citation type="submission" date="2022-09" db="EMBL/GenBank/DDBJ databases">
        <title>Actin cytoskeleton and complex cell architecture in an #Asgard archaeon.</title>
        <authorList>
            <person name="Ponce Toledo R.I."/>
            <person name="Schleper C."/>
            <person name="Rodrigues Oliveira T."/>
            <person name="Wollweber F."/>
            <person name="Xu J."/>
            <person name="Rittmann S."/>
            <person name="Klingl A."/>
            <person name="Pilhofer M."/>
        </authorList>
    </citation>
    <scope>NUCLEOTIDE SEQUENCE</scope>
    <source>
        <strain evidence="2">B-35</strain>
    </source>
</reference>
<sequence length="246" mass="28604">MVNLDYLVPMLYEFSISLIGAFVAFQVGKKYSRLKTKIIKNFFFVILSLSLAVFSAAISRVLRYFEIWEISPGKFIELLAVTVSFIALSNIFFLQFGLNVFHPKIQKKTRLVIISIFSVFTGAYMIYTMVFGLFIVDLSTLIWSFLLILSLIVDTYIIYSCFQLNRKLDEKVDKFFVGILGLAPISLIMIYIFFLIDRVLGANFTIFYYFGWFMVVLVSLFLYIGVIRPSKIENWLKRNKPMEQKS</sequence>
<evidence type="ECO:0000313" key="2">
    <source>
        <dbReference type="EMBL" id="UYP47564.1"/>
    </source>
</evidence>
<protein>
    <submittedName>
        <fullName evidence="2">Uncharacterized protein</fullName>
    </submittedName>
</protein>
<keyword evidence="3" id="KW-1185">Reference proteome</keyword>
<proteinExistence type="predicted"/>
<feature type="transmembrane region" description="Helical" evidence="1">
    <location>
        <begin position="39"/>
        <end position="58"/>
    </location>
</feature>
<feature type="transmembrane region" description="Helical" evidence="1">
    <location>
        <begin position="6"/>
        <end position="27"/>
    </location>
</feature>
<keyword evidence="1" id="KW-1133">Transmembrane helix</keyword>
<keyword evidence="1" id="KW-0472">Membrane</keyword>
<gene>
    <name evidence="2" type="ORF">NEF87_003849</name>
</gene>
<dbReference type="Proteomes" id="UP001208689">
    <property type="component" value="Chromosome"/>
</dbReference>
<name>A0ABY6HYP8_9ARCH</name>
<accession>A0ABY6HYP8</accession>
<feature type="transmembrane region" description="Helical" evidence="1">
    <location>
        <begin position="174"/>
        <end position="194"/>
    </location>
</feature>
<keyword evidence="1" id="KW-0812">Transmembrane</keyword>
<evidence type="ECO:0000256" key="1">
    <source>
        <dbReference type="SAM" id="Phobius"/>
    </source>
</evidence>
<feature type="transmembrane region" description="Helical" evidence="1">
    <location>
        <begin position="78"/>
        <end position="99"/>
    </location>
</feature>
<feature type="transmembrane region" description="Helical" evidence="1">
    <location>
        <begin position="206"/>
        <end position="227"/>
    </location>
</feature>
<feature type="transmembrane region" description="Helical" evidence="1">
    <location>
        <begin position="141"/>
        <end position="162"/>
    </location>
</feature>
<organism evidence="2 3">
    <name type="scientific">Candidatus Lokiarchaeum ossiferum</name>
    <dbReference type="NCBI Taxonomy" id="2951803"/>
    <lineage>
        <taxon>Archaea</taxon>
        <taxon>Promethearchaeati</taxon>
        <taxon>Promethearchaeota</taxon>
        <taxon>Promethearchaeia</taxon>
        <taxon>Promethearchaeales</taxon>
        <taxon>Promethearchaeaceae</taxon>
        <taxon>Candidatus Lokiarchaeum</taxon>
    </lineage>
</organism>
<dbReference type="EMBL" id="CP104013">
    <property type="protein sequence ID" value="UYP47564.1"/>
    <property type="molecule type" value="Genomic_DNA"/>
</dbReference>